<comment type="caution">
    <text evidence="2">The sequence shown here is derived from an EMBL/GenBank/DDBJ whole genome shotgun (WGS) entry which is preliminary data.</text>
</comment>
<feature type="region of interest" description="Disordered" evidence="1">
    <location>
        <begin position="452"/>
        <end position="473"/>
    </location>
</feature>
<name>A0A9P6MM85_9FUNG</name>
<reference evidence="2" key="1">
    <citation type="journal article" date="2020" name="Fungal Divers.">
        <title>Resolving the Mortierellaceae phylogeny through synthesis of multi-gene phylogenetics and phylogenomics.</title>
        <authorList>
            <person name="Vandepol N."/>
            <person name="Liber J."/>
            <person name="Desiro A."/>
            <person name="Na H."/>
            <person name="Kennedy M."/>
            <person name="Barry K."/>
            <person name="Grigoriev I.V."/>
            <person name="Miller A.N."/>
            <person name="O'Donnell K."/>
            <person name="Stajich J.E."/>
            <person name="Bonito G."/>
        </authorList>
    </citation>
    <scope>NUCLEOTIDE SEQUENCE</scope>
    <source>
        <strain evidence="2">NRRL 2769</strain>
    </source>
</reference>
<keyword evidence="3" id="KW-1185">Reference proteome</keyword>
<sequence>TLKSHKSDRGIPPEIAAFVRSSTLVRPNKEMWDHADLAIFMCPNLTELKYRAISLAGANEIDYETERFLPATPGCDTLRISSQVSAVASRLKLLTIIAYVERYRDFRSIDTLLLLMVFPPASVTDNRQLAIKSHISEDLGWFIVKAFPRLEVLSVTNIVPLWAERPDEISTDITRLGLAQVGSSSEREVTLRKAPFPELIKLSIANSYFAELRQIEAMRARDRNTLQLPEKLQHLEITESRIHLLLEVPLDMVLKHLSINLRSPGFVKEILMHSCCWSLATLSLYEGVERFRDILTEGSSSKATRSVVMDTSTLTSSTTDNATQVENSWESDHLEESFVRSRLPFVSALRSLFLNGAYDSVMPREKAMFINKLLRCMPRLEDFLLKEPLDDIEVAFNRFGDGQAPMLTRIRELSFTVVYPASVELAERQLRERFPSVKVVRIKFRDFQAWNDGSDDDDDDDDDDECSELQQQW</sequence>
<protein>
    <submittedName>
        <fullName evidence="2">Uncharacterized protein</fullName>
    </submittedName>
</protein>
<dbReference type="EMBL" id="JAAAID010002465">
    <property type="protein sequence ID" value="KAG0007221.1"/>
    <property type="molecule type" value="Genomic_DNA"/>
</dbReference>
<proteinExistence type="predicted"/>
<organism evidence="2 3">
    <name type="scientific">Entomortierella chlamydospora</name>
    <dbReference type="NCBI Taxonomy" id="101097"/>
    <lineage>
        <taxon>Eukaryota</taxon>
        <taxon>Fungi</taxon>
        <taxon>Fungi incertae sedis</taxon>
        <taxon>Mucoromycota</taxon>
        <taxon>Mortierellomycotina</taxon>
        <taxon>Mortierellomycetes</taxon>
        <taxon>Mortierellales</taxon>
        <taxon>Mortierellaceae</taxon>
        <taxon>Entomortierella</taxon>
    </lineage>
</organism>
<evidence type="ECO:0000256" key="1">
    <source>
        <dbReference type="SAM" id="MobiDB-lite"/>
    </source>
</evidence>
<dbReference type="AlphaFoldDB" id="A0A9P6MM85"/>
<feature type="compositionally biased region" description="Acidic residues" evidence="1">
    <location>
        <begin position="453"/>
        <end position="467"/>
    </location>
</feature>
<dbReference type="Proteomes" id="UP000703661">
    <property type="component" value="Unassembled WGS sequence"/>
</dbReference>
<gene>
    <name evidence="2" type="ORF">BGZ80_004926</name>
</gene>
<feature type="non-terminal residue" evidence="2">
    <location>
        <position position="1"/>
    </location>
</feature>
<accession>A0A9P6MM85</accession>
<evidence type="ECO:0000313" key="2">
    <source>
        <dbReference type="EMBL" id="KAG0007221.1"/>
    </source>
</evidence>
<evidence type="ECO:0000313" key="3">
    <source>
        <dbReference type="Proteomes" id="UP000703661"/>
    </source>
</evidence>